<keyword evidence="1" id="KW-1133">Transmembrane helix</keyword>
<evidence type="ECO:0000256" key="1">
    <source>
        <dbReference type="SAM" id="Phobius"/>
    </source>
</evidence>
<feature type="non-terminal residue" evidence="2">
    <location>
        <position position="197"/>
    </location>
</feature>
<accession>A0A554LTC4</accession>
<feature type="transmembrane region" description="Helical" evidence="1">
    <location>
        <begin position="12"/>
        <end position="29"/>
    </location>
</feature>
<evidence type="ECO:0000313" key="3">
    <source>
        <dbReference type="Proteomes" id="UP000318711"/>
    </source>
</evidence>
<name>A0A554LTC4_9BACT</name>
<dbReference type="AlphaFoldDB" id="A0A554LTC4"/>
<protein>
    <submittedName>
        <fullName evidence="2">Uncharacterized protein</fullName>
    </submittedName>
</protein>
<keyword evidence="1" id="KW-0812">Transmembrane</keyword>
<feature type="transmembrane region" description="Helical" evidence="1">
    <location>
        <begin position="178"/>
        <end position="196"/>
    </location>
</feature>
<sequence>MKLKIDFRWRHFLLFLAVGTVFAGGWWGFEAWQRSRATSELDTTIPYQGSYWEIAIDRQGNISSPLPQKPTVIFGRENDVFKQIVIEESGYYLPEAKVKLALPKALGDWQVKPRVYAIHGIESANFEISDEMTVNFIAKDIGAAGIFTIETTFPKGYLEPSWSKQIAAFFVNLSIKNWLLAAAVFPAIAWLIVLLAA</sequence>
<proteinExistence type="predicted"/>
<evidence type="ECO:0000313" key="2">
    <source>
        <dbReference type="EMBL" id="TSC96106.1"/>
    </source>
</evidence>
<reference evidence="2 3" key="1">
    <citation type="submission" date="2017-07" db="EMBL/GenBank/DDBJ databases">
        <title>Mechanisms for carbon and nitrogen cycling indicate functional differentiation within the Candidate Phyla Radiation.</title>
        <authorList>
            <person name="Danczak R.E."/>
            <person name="Johnston M.D."/>
            <person name="Kenah C."/>
            <person name="Slattery M."/>
            <person name="Wrighton K.C."/>
            <person name="Wilkins M.J."/>
        </authorList>
    </citation>
    <scope>NUCLEOTIDE SEQUENCE [LARGE SCALE GENOMIC DNA]</scope>
    <source>
        <strain evidence="2">Licking1014_2</strain>
    </source>
</reference>
<comment type="caution">
    <text evidence="2">The sequence shown here is derived from an EMBL/GenBank/DDBJ whole genome shotgun (WGS) entry which is preliminary data.</text>
</comment>
<dbReference type="EMBL" id="VMGL01000047">
    <property type="protein sequence ID" value="TSC96106.1"/>
    <property type="molecule type" value="Genomic_DNA"/>
</dbReference>
<gene>
    <name evidence="2" type="ORF">CEN88_392</name>
</gene>
<dbReference type="Proteomes" id="UP000318711">
    <property type="component" value="Unassembled WGS sequence"/>
</dbReference>
<organism evidence="2 3">
    <name type="scientific">Candidatus Berkelbacteria bacterium Licking1014_2</name>
    <dbReference type="NCBI Taxonomy" id="2017146"/>
    <lineage>
        <taxon>Bacteria</taxon>
        <taxon>Candidatus Berkelbacteria</taxon>
    </lineage>
</organism>
<keyword evidence="1" id="KW-0472">Membrane</keyword>